<organism evidence="2 3">
    <name type="scientific">Cyanobacterium aponinum 0216</name>
    <dbReference type="NCBI Taxonomy" id="2676140"/>
    <lineage>
        <taxon>Bacteria</taxon>
        <taxon>Bacillati</taxon>
        <taxon>Cyanobacteriota</taxon>
        <taxon>Cyanophyceae</taxon>
        <taxon>Oscillatoriophycideae</taxon>
        <taxon>Chroococcales</taxon>
        <taxon>Geminocystaceae</taxon>
        <taxon>Cyanobacterium</taxon>
    </lineage>
</organism>
<keyword evidence="2" id="KW-0255">Endonuclease</keyword>
<dbReference type="InterPro" id="IPR008538">
    <property type="entry name" value="Uma2"/>
</dbReference>
<evidence type="ECO:0000313" key="3">
    <source>
        <dbReference type="Proteomes" id="UP000437131"/>
    </source>
</evidence>
<dbReference type="InterPro" id="IPR012296">
    <property type="entry name" value="Nuclease_put_TT1808"/>
</dbReference>
<evidence type="ECO:0000313" key="2">
    <source>
        <dbReference type="EMBL" id="MTF39810.1"/>
    </source>
</evidence>
<name>A0A844GUP2_9CHRO</name>
<comment type="caution">
    <text evidence="2">The sequence shown here is derived from an EMBL/GenBank/DDBJ whole genome shotgun (WGS) entry which is preliminary data.</text>
</comment>
<dbReference type="EMBL" id="WMIA01000017">
    <property type="protein sequence ID" value="MTF39810.1"/>
    <property type="molecule type" value="Genomic_DNA"/>
</dbReference>
<dbReference type="RefSeq" id="WP_015219592.1">
    <property type="nucleotide sequence ID" value="NZ_WMIA01000017.1"/>
</dbReference>
<proteinExistence type="predicted"/>
<reference evidence="2 3" key="1">
    <citation type="submission" date="2019-11" db="EMBL/GenBank/DDBJ databases">
        <title>Isolation of a new High Light Tolerant Cyanobacteria.</title>
        <authorList>
            <person name="Dobson Z."/>
            <person name="Vaughn N."/>
            <person name="Vaughn M."/>
            <person name="Fromme P."/>
            <person name="Mazor Y."/>
        </authorList>
    </citation>
    <scope>NUCLEOTIDE SEQUENCE [LARGE SCALE GENOMIC DNA]</scope>
    <source>
        <strain evidence="2 3">0216</strain>
    </source>
</reference>
<feature type="domain" description="Putative restriction endonuclease" evidence="1">
    <location>
        <begin position="12"/>
        <end position="172"/>
    </location>
</feature>
<evidence type="ECO:0000259" key="1">
    <source>
        <dbReference type="Pfam" id="PF05685"/>
    </source>
</evidence>
<keyword evidence="2" id="KW-0378">Hydrolase</keyword>
<dbReference type="AlphaFoldDB" id="A0A844GUP2"/>
<protein>
    <submittedName>
        <fullName evidence="2">Uma2 family endonuclease</fullName>
    </submittedName>
</protein>
<dbReference type="PANTHER" id="PTHR35400">
    <property type="entry name" value="SLR1083 PROTEIN"/>
    <property type="match status" value="1"/>
</dbReference>
<gene>
    <name evidence="2" type="ORF">GGC33_12865</name>
</gene>
<dbReference type="PANTHER" id="PTHR35400:SF1">
    <property type="entry name" value="SLR1083 PROTEIN"/>
    <property type="match status" value="1"/>
</dbReference>
<dbReference type="Gene3D" id="3.90.1570.10">
    <property type="entry name" value="tt1808, chain A"/>
    <property type="match status" value="1"/>
</dbReference>
<dbReference type="Pfam" id="PF05685">
    <property type="entry name" value="Uma2"/>
    <property type="match status" value="1"/>
</dbReference>
<accession>A0A844GUP2</accession>
<keyword evidence="2" id="KW-0540">Nuclease</keyword>
<dbReference type="CDD" id="cd06260">
    <property type="entry name" value="DUF820-like"/>
    <property type="match status" value="1"/>
</dbReference>
<dbReference type="InterPro" id="IPR011335">
    <property type="entry name" value="Restrct_endonuc-II-like"/>
</dbReference>
<dbReference type="Proteomes" id="UP000437131">
    <property type="component" value="Unassembled WGS sequence"/>
</dbReference>
<dbReference type="SUPFAM" id="SSF52980">
    <property type="entry name" value="Restriction endonuclease-like"/>
    <property type="match status" value="1"/>
</dbReference>
<dbReference type="GO" id="GO:0004519">
    <property type="term" value="F:endonuclease activity"/>
    <property type="evidence" value="ECO:0007669"/>
    <property type="project" value="UniProtKB-KW"/>
</dbReference>
<sequence length="185" mass="21358">MLTLPRKKFAIEEYHQIIASGVLKEDYLIELINGEIFEMSPVGFRHASCVNKLNQLLSLKLGNKAIISIQNPIKLNDNSEPQPDIVLLKPRHDFYANQHPTVEDIFLLIEVADSSIEYDRTFKIPIYAENKVQEVWLVDLNQNLLEVYQNPQTNYYQSIKKLSSQDSITLTQPETIAVKLDRILF</sequence>